<dbReference type="PANTHER" id="PTHR30294">
    <property type="entry name" value="MEMBRANE COMPONENT OF ABC TRANSPORTER YHHJ-RELATED"/>
    <property type="match status" value="1"/>
</dbReference>
<keyword evidence="2" id="KW-1003">Cell membrane</keyword>
<feature type="transmembrane region" description="Helical" evidence="6">
    <location>
        <begin position="174"/>
        <end position="192"/>
    </location>
</feature>
<feature type="transmembrane region" description="Helical" evidence="6">
    <location>
        <begin position="30"/>
        <end position="51"/>
    </location>
</feature>
<feature type="transmembrane region" description="Helical" evidence="6">
    <location>
        <begin position="66"/>
        <end position="87"/>
    </location>
</feature>
<reference evidence="7" key="1">
    <citation type="submission" date="2012-10" db="EMBL/GenBank/DDBJ databases">
        <authorList>
            <person name="Harkins D.M."/>
            <person name="Durkin A.S."/>
            <person name="Brinkac L.M."/>
            <person name="Haft D.H."/>
            <person name="Selengut J.D."/>
            <person name="Sanka R."/>
            <person name="DePew J."/>
            <person name="Purushe J."/>
            <person name="Matthias M.A."/>
            <person name="Vinetz J.M."/>
            <person name="Sutton G.G."/>
            <person name="Nierman W.C."/>
            <person name="Fouts D.E."/>
        </authorList>
    </citation>
    <scope>NUCLEOTIDE SEQUENCE [LARGE SCALE GENOMIC DNA]</scope>
    <source>
        <strain evidence="7">MOR084</strain>
    </source>
</reference>
<dbReference type="Pfam" id="PF12679">
    <property type="entry name" value="ABC2_membrane_2"/>
    <property type="match status" value="1"/>
</dbReference>
<evidence type="ECO:0000256" key="6">
    <source>
        <dbReference type="SAM" id="Phobius"/>
    </source>
</evidence>
<dbReference type="PANTHER" id="PTHR30294:SF29">
    <property type="entry name" value="MULTIDRUG ABC TRANSPORTER PERMEASE YBHS-RELATED"/>
    <property type="match status" value="1"/>
</dbReference>
<dbReference type="RefSeq" id="WP_004474590.1">
    <property type="nucleotide sequence ID" value="NZ_AHON02000074.1"/>
</dbReference>
<evidence type="ECO:0000256" key="2">
    <source>
        <dbReference type="ARBA" id="ARBA00022475"/>
    </source>
</evidence>
<protein>
    <submittedName>
        <fullName evidence="7">ABC-2 family transporter protein</fullName>
    </submittedName>
</protein>
<organism evidence="7 8">
    <name type="scientific">Leptospira santarosai str. MOR084</name>
    <dbReference type="NCBI Taxonomy" id="1049984"/>
    <lineage>
        <taxon>Bacteria</taxon>
        <taxon>Pseudomonadati</taxon>
        <taxon>Spirochaetota</taxon>
        <taxon>Spirochaetia</taxon>
        <taxon>Leptospirales</taxon>
        <taxon>Leptospiraceae</taxon>
        <taxon>Leptospira</taxon>
    </lineage>
</organism>
<feature type="transmembrane region" description="Helical" evidence="6">
    <location>
        <begin position="142"/>
        <end position="162"/>
    </location>
</feature>
<dbReference type="GO" id="GO:0005886">
    <property type="term" value="C:plasma membrane"/>
    <property type="evidence" value="ECO:0007669"/>
    <property type="project" value="UniProtKB-SubCell"/>
</dbReference>
<dbReference type="GO" id="GO:0140359">
    <property type="term" value="F:ABC-type transporter activity"/>
    <property type="evidence" value="ECO:0007669"/>
    <property type="project" value="InterPro"/>
</dbReference>
<evidence type="ECO:0000256" key="1">
    <source>
        <dbReference type="ARBA" id="ARBA00004651"/>
    </source>
</evidence>
<keyword evidence="5 6" id="KW-0472">Membrane</keyword>
<keyword evidence="3 6" id="KW-0812">Transmembrane</keyword>
<evidence type="ECO:0000313" key="7">
    <source>
        <dbReference type="EMBL" id="EKO32293.1"/>
    </source>
</evidence>
<comment type="subcellular location">
    <subcellularLocation>
        <location evidence="1">Cell membrane</location>
        <topology evidence="1">Multi-pass membrane protein</topology>
    </subcellularLocation>
</comment>
<comment type="caution">
    <text evidence="7">The sequence shown here is derived from an EMBL/GenBank/DDBJ whole genome shotgun (WGS) entry which is preliminary data.</text>
</comment>
<accession>A0A0E2BAD2</accession>
<dbReference type="Proteomes" id="UP000006329">
    <property type="component" value="Unassembled WGS sequence"/>
</dbReference>
<dbReference type="AlphaFoldDB" id="A0A0E2BAD2"/>
<gene>
    <name evidence="7" type="ORF">LEP1GSC179_1387</name>
</gene>
<keyword evidence="4 6" id="KW-1133">Transmembrane helix</keyword>
<dbReference type="EMBL" id="AHON02000074">
    <property type="protein sequence ID" value="EKO32293.1"/>
    <property type="molecule type" value="Genomic_DNA"/>
</dbReference>
<feature type="transmembrane region" description="Helical" evidence="6">
    <location>
        <begin position="108"/>
        <end position="130"/>
    </location>
</feature>
<feature type="transmembrane region" description="Helical" evidence="6">
    <location>
        <begin position="229"/>
        <end position="247"/>
    </location>
</feature>
<proteinExistence type="predicted"/>
<dbReference type="InterPro" id="IPR051449">
    <property type="entry name" value="ABC-2_transporter_component"/>
</dbReference>
<sequence>MQLSEYLKTYFHNTTTVFWKEFSVYFNSPIGTIFASFFLFLTSFLFFFGLGDGSFWDFKSASMEAYFLWVPILYVIFIPALSMRLWSEEERSGTLEILFSLPLRDSELVFGKFLAAWSFLGFVLLFTFPIPGTIFYLGDLDPGTVAAGYLGIFLLGGADLALGSFISSLTKDQISSYLLGLVLCLSFFLLGYRPFLQFLGTSPGTAISFLSLSKHFESFRLGILDGREIFFYLSFILVSLYANILILRSKR</sequence>
<keyword evidence="8" id="KW-1185">Reference proteome</keyword>
<evidence type="ECO:0000256" key="3">
    <source>
        <dbReference type="ARBA" id="ARBA00022692"/>
    </source>
</evidence>
<evidence type="ECO:0000256" key="4">
    <source>
        <dbReference type="ARBA" id="ARBA00022989"/>
    </source>
</evidence>
<name>A0A0E2BAD2_9LEPT</name>
<evidence type="ECO:0000313" key="8">
    <source>
        <dbReference type="Proteomes" id="UP000006329"/>
    </source>
</evidence>
<evidence type="ECO:0000256" key="5">
    <source>
        <dbReference type="ARBA" id="ARBA00023136"/>
    </source>
</evidence>